<comment type="similarity">
    <text evidence="1">Belongs to the ABC transporter superfamily. ABCD family. Peroxisomal fatty acyl CoA transporter (TC 3.A.1.203) subfamily.</text>
</comment>
<name>A0A814V7A1_9BILA</name>
<dbReference type="GO" id="GO:0005886">
    <property type="term" value="C:plasma membrane"/>
    <property type="evidence" value="ECO:0007669"/>
    <property type="project" value="TreeGrafter"/>
</dbReference>
<dbReference type="EMBL" id="CAJNOM010000420">
    <property type="protein sequence ID" value="CAF1427196.1"/>
    <property type="molecule type" value="Genomic_DNA"/>
</dbReference>
<dbReference type="GO" id="GO:0005524">
    <property type="term" value="F:ATP binding"/>
    <property type="evidence" value="ECO:0007669"/>
    <property type="project" value="UniProtKB-KW"/>
</dbReference>
<dbReference type="Proteomes" id="UP000663832">
    <property type="component" value="Unassembled WGS sequence"/>
</dbReference>
<dbReference type="InterPro" id="IPR050835">
    <property type="entry name" value="ABC_transporter_sub-D"/>
</dbReference>
<dbReference type="SUPFAM" id="SSF90123">
    <property type="entry name" value="ABC transporter transmembrane region"/>
    <property type="match status" value="1"/>
</dbReference>
<sequence length="589" mass="68613">MHALISLFAENWHLFRLYFVSEERFYARIMFFVLIIMELMTIGLDVLLTYWSKNFLNALQNYDQSAFFHSLLQFCFLAATIIIISVHKTYLSQTLLLYWRRWMTNDFLKRYLDHHAYYEMSFMKNNRQNIQDRNDNPDQRISSDISIYIISIFELTIGLLSTCVSLVCYVILLWSLSGVIKINFTQNLSCSVRGIMVWAALIYAGLGTIITNLIGRVLFHLKYEQEHCEANFRYGLVRLRDHAESIAFYRSESNEQTSLSTLYLELITNFRRIIHRKLALNWFDSFYTTTARVFPYLVASHRYFSKQITFGHLEQIATAFSSVHSALSFIPNSYETIVQWRSATKRLTEFEYTLNELQLAKQNSKIKFIYVSNEQSTHIENLTIQLPLKIGENDGQILIKHLNLVLEPHQAVLITGKTGSGKSTFLRTLAGIWPHGSGMITFPVGDTVAFVPQKAYCPLGSLRHCLTYPSISFSSIEEDKKIRNILNLCQMKYWSNNLDEVQDWSRVLSLGEQQKMAFIRILYLRPKWLFLDEVTSSLDEQAETYLYSILMQELANHSTIISIGHRNNLRQFHQLELVLNDGNVTMMSI</sequence>
<dbReference type="CDD" id="cd03223">
    <property type="entry name" value="ABCD_peroxisomal_ALDP"/>
    <property type="match status" value="1"/>
</dbReference>
<dbReference type="GO" id="GO:0140359">
    <property type="term" value="F:ABC-type transporter activity"/>
    <property type="evidence" value="ECO:0007669"/>
    <property type="project" value="InterPro"/>
</dbReference>
<evidence type="ECO:0000313" key="11">
    <source>
        <dbReference type="EMBL" id="CAF1185203.1"/>
    </source>
</evidence>
<feature type="transmembrane region" description="Helical" evidence="8">
    <location>
        <begin position="71"/>
        <end position="91"/>
    </location>
</feature>
<dbReference type="Gene3D" id="3.40.50.300">
    <property type="entry name" value="P-loop containing nucleotide triphosphate hydrolases"/>
    <property type="match status" value="1"/>
</dbReference>
<evidence type="ECO:0000313" key="12">
    <source>
        <dbReference type="EMBL" id="CAF1427196.1"/>
    </source>
</evidence>
<dbReference type="Gene3D" id="1.20.1560.10">
    <property type="entry name" value="ABC transporter type 1, transmembrane domain"/>
    <property type="match status" value="1"/>
</dbReference>
<evidence type="ECO:0000256" key="7">
    <source>
        <dbReference type="ARBA" id="ARBA00023136"/>
    </source>
</evidence>
<evidence type="ECO:0000259" key="10">
    <source>
        <dbReference type="PROSITE" id="PS50929"/>
    </source>
</evidence>
<evidence type="ECO:0000256" key="5">
    <source>
        <dbReference type="ARBA" id="ARBA00022840"/>
    </source>
</evidence>
<dbReference type="SMART" id="SM00382">
    <property type="entry name" value="AAA"/>
    <property type="match status" value="1"/>
</dbReference>
<dbReference type="Pfam" id="PF06472">
    <property type="entry name" value="ABC_membrane_2"/>
    <property type="match status" value="1"/>
</dbReference>
<evidence type="ECO:0000313" key="14">
    <source>
        <dbReference type="Proteomes" id="UP000663877"/>
    </source>
</evidence>
<dbReference type="PANTHER" id="PTHR11384:SF59">
    <property type="entry name" value="LYSOSOMAL COBALAMIN TRANSPORTER ABCD4"/>
    <property type="match status" value="1"/>
</dbReference>
<proteinExistence type="inferred from homology"/>
<keyword evidence="5" id="KW-0067">ATP-binding</keyword>
<protein>
    <submittedName>
        <fullName evidence="11">Uncharacterized protein</fullName>
    </submittedName>
</protein>
<dbReference type="PROSITE" id="PS50929">
    <property type="entry name" value="ABC_TM1F"/>
    <property type="match status" value="1"/>
</dbReference>
<dbReference type="EMBL" id="CAJNOI010000210">
    <property type="protein sequence ID" value="CAF1185203.1"/>
    <property type="molecule type" value="Genomic_DNA"/>
</dbReference>
<evidence type="ECO:0000313" key="13">
    <source>
        <dbReference type="Proteomes" id="UP000663832"/>
    </source>
</evidence>
<reference evidence="11" key="1">
    <citation type="submission" date="2021-02" db="EMBL/GenBank/DDBJ databases">
        <authorList>
            <person name="Nowell W R."/>
        </authorList>
    </citation>
    <scope>NUCLEOTIDE SEQUENCE</scope>
</reference>
<dbReference type="InterPro" id="IPR036640">
    <property type="entry name" value="ABC1_TM_sf"/>
</dbReference>
<keyword evidence="2" id="KW-0813">Transport</keyword>
<dbReference type="Pfam" id="PF00005">
    <property type="entry name" value="ABC_tran"/>
    <property type="match status" value="1"/>
</dbReference>
<keyword evidence="3 8" id="KW-0812">Transmembrane</keyword>
<dbReference type="AlphaFoldDB" id="A0A814V7A1"/>
<feature type="transmembrane region" description="Helical" evidence="8">
    <location>
        <begin position="25"/>
        <end position="51"/>
    </location>
</feature>
<evidence type="ECO:0000256" key="4">
    <source>
        <dbReference type="ARBA" id="ARBA00022741"/>
    </source>
</evidence>
<dbReference type="InterPro" id="IPR027417">
    <property type="entry name" value="P-loop_NTPase"/>
</dbReference>
<dbReference type="Proteomes" id="UP000663877">
    <property type="component" value="Unassembled WGS sequence"/>
</dbReference>
<dbReference type="PROSITE" id="PS50893">
    <property type="entry name" value="ABC_TRANSPORTER_2"/>
    <property type="match status" value="1"/>
</dbReference>
<dbReference type="InterPro" id="IPR011527">
    <property type="entry name" value="ABC1_TM_dom"/>
</dbReference>
<gene>
    <name evidence="11" type="ORF">BJG266_LOCUS26006</name>
    <name evidence="12" type="ORF">QVE165_LOCUS38704</name>
</gene>
<dbReference type="PROSITE" id="PS00211">
    <property type="entry name" value="ABC_TRANSPORTER_1"/>
    <property type="match status" value="1"/>
</dbReference>
<feature type="domain" description="ABC transporter" evidence="9">
    <location>
        <begin position="377"/>
        <end position="589"/>
    </location>
</feature>
<evidence type="ECO:0000256" key="8">
    <source>
        <dbReference type="SAM" id="Phobius"/>
    </source>
</evidence>
<dbReference type="OrthoDB" id="422637at2759"/>
<evidence type="ECO:0000259" key="9">
    <source>
        <dbReference type="PROSITE" id="PS50893"/>
    </source>
</evidence>
<feature type="transmembrane region" description="Helical" evidence="8">
    <location>
        <begin position="147"/>
        <end position="175"/>
    </location>
</feature>
<keyword evidence="7 8" id="KW-0472">Membrane</keyword>
<evidence type="ECO:0000256" key="3">
    <source>
        <dbReference type="ARBA" id="ARBA00022692"/>
    </source>
</evidence>
<dbReference type="PANTHER" id="PTHR11384">
    <property type="entry name" value="ATP-BINDING CASSETTE, SUB-FAMILY D MEMBER"/>
    <property type="match status" value="1"/>
</dbReference>
<keyword evidence="6 8" id="KW-1133">Transmembrane helix</keyword>
<feature type="transmembrane region" description="Helical" evidence="8">
    <location>
        <begin position="195"/>
        <end position="215"/>
    </location>
</feature>
<keyword evidence="13" id="KW-1185">Reference proteome</keyword>
<evidence type="ECO:0000256" key="2">
    <source>
        <dbReference type="ARBA" id="ARBA00022448"/>
    </source>
</evidence>
<dbReference type="InterPro" id="IPR003439">
    <property type="entry name" value="ABC_transporter-like_ATP-bd"/>
</dbReference>
<feature type="domain" description="ABC transmembrane type-1" evidence="10">
    <location>
        <begin position="32"/>
        <end position="339"/>
    </location>
</feature>
<comment type="caution">
    <text evidence="11">The sequence shown here is derived from an EMBL/GenBank/DDBJ whole genome shotgun (WGS) entry which is preliminary data.</text>
</comment>
<keyword evidence="4" id="KW-0547">Nucleotide-binding</keyword>
<dbReference type="SUPFAM" id="SSF52540">
    <property type="entry name" value="P-loop containing nucleoside triphosphate hydrolases"/>
    <property type="match status" value="1"/>
</dbReference>
<evidence type="ECO:0000256" key="6">
    <source>
        <dbReference type="ARBA" id="ARBA00022989"/>
    </source>
</evidence>
<dbReference type="GO" id="GO:0016887">
    <property type="term" value="F:ATP hydrolysis activity"/>
    <property type="evidence" value="ECO:0007669"/>
    <property type="project" value="InterPro"/>
</dbReference>
<accession>A0A814V7A1</accession>
<dbReference type="InterPro" id="IPR003593">
    <property type="entry name" value="AAA+_ATPase"/>
</dbReference>
<evidence type="ECO:0000256" key="1">
    <source>
        <dbReference type="ARBA" id="ARBA00008575"/>
    </source>
</evidence>
<dbReference type="InterPro" id="IPR017871">
    <property type="entry name" value="ABC_transporter-like_CS"/>
</dbReference>
<organism evidence="11 14">
    <name type="scientific">Adineta steineri</name>
    <dbReference type="NCBI Taxonomy" id="433720"/>
    <lineage>
        <taxon>Eukaryota</taxon>
        <taxon>Metazoa</taxon>
        <taxon>Spiralia</taxon>
        <taxon>Gnathifera</taxon>
        <taxon>Rotifera</taxon>
        <taxon>Eurotatoria</taxon>
        <taxon>Bdelloidea</taxon>
        <taxon>Adinetida</taxon>
        <taxon>Adinetidae</taxon>
        <taxon>Adineta</taxon>
    </lineage>
</organism>